<feature type="compositionally biased region" description="Polar residues" evidence="1">
    <location>
        <begin position="9"/>
        <end position="25"/>
    </location>
</feature>
<organism evidence="2 3">
    <name type="scientific">Prorocentrum cordatum</name>
    <dbReference type="NCBI Taxonomy" id="2364126"/>
    <lineage>
        <taxon>Eukaryota</taxon>
        <taxon>Sar</taxon>
        <taxon>Alveolata</taxon>
        <taxon>Dinophyceae</taxon>
        <taxon>Prorocentrales</taxon>
        <taxon>Prorocentraceae</taxon>
        <taxon>Prorocentrum</taxon>
    </lineage>
</organism>
<feature type="non-terminal residue" evidence="2">
    <location>
        <position position="1"/>
    </location>
</feature>
<evidence type="ECO:0000256" key="1">
    <source>
        <dbReference type="SAM" id="MobiDB-lite"/>
    </source>
</evidence>
<evidence type="ECO:0000313" key="2">
    <source>
        <dbReference type="EMBL" id="CAK0847964.1"/>
    </source>
</evidence>
<comment type="caution">
    <text evidence="2">The sequence shown here is derived from an EMBL/GenBank/DDBJ whole genome shotgun (WGS) entry which is preliminary data.</text>
</comment>
<feature type="compositionally biased region" description="Low complexity" evidence="1">
    <location>
        <begin position="58"/>
        <end position="69"/>
    </location>
</feature>
<dbReference type="Proteomes" id="UP001189429">
    <property type="component" value="Unassembled WGS sequence"/>
</dbReference>
<keyword evidence="3" id="KW-1185">Reference proteome</keyword>
<reference evidence="2" key="1">
    <citation type="submission" date="2023-10" db="EMBL/GenBank/DDBJ databases">
        <authorList>
            <person name="Chen Y."/>
            <person name="Shah S."/>
            <person name="Dougan E. K."/>
            <person name="Thang M."/>
            <person name="Chan C."/>
        </authorList>
    </citation>
    <scope>NUCLEOTIDE SEQUENCE [LARGE SCALE GENOMIC DNA]</scope>
</reference>
<sequence>QRPLLLSPSIGQSTPADISPARTQLSKTTSYTRVLTSRAQLMAWRAAASGSRPRRQAAEAAAAAVAPRPKLARGEQKKGTGRGAGSGDTSFEAEITMMQMMRQLPGSLWDFSLVPGGHLAVGAAVEAATTYAERRKEKGGKTMGPPHLHVGVDFFVEMGQDDKAEGEHKVILTDFRYFIDVIAFAEHACQFVGGLSLSLIDVIDMQNFGDILSYCNVKKAYAEQGQPERWKLHLMFNSLASSPEAKHREDHINAIREGYPELPIKLQQGTQIADIRRAVVDALRAAGAQQIFGAPPPSGLKRQIQAALRARQQLPEG</sequence>
<dbReference type="EMBL" id="CAUYUJ010014948">
    <property type="protein sequence ID" value="CAK0847964.1"/>
    <property type="molecule type" value="Genomic_DNA"/>
</dbReference>
<feature type="region of interest" description="Disordered" evidence="1">
    <location>
        <begin position="1"/>
        <end position="25"/>
    </location>
</feature>
<name>A0ABN9TPE2_9DINO</name>
<feature type="region of interest" description="Disordered" evidence="1">
    <location>
        <begin position="46"/>
        <end position="89"/>
    </location>
</feature>
<gene>
    <name evidence="2" type="ORF">PCOR1329_LOCUS41035</name>
</gene>
<accession>A0ABN9TPE2</accession>
<protein>
    <submittedName>
        <fullName evidence="2">Uncharacterized protein</fullName>
    </submittedName>
</protein>
<evidence type="ECO:0000313" key="3">
    <source>
        <dbReference type="Proteomes" id="UP001189429"/>
    </source>
</evidence>
<proteinExistence type="predicted"/>